<gene>
    <name evidence="1" type="ORF">DLAC_08558</name>
</gene>
<keyword evidence="2" id="KW-1185">Reference proteome</keyword>
<protein>
    <submittedName>
        <fullName evidence="1">Uncharacterized protein</fullName>
    </submittedName>
</protein>
<dbReference type="OrthoDB" id="7700931at2759"/>
<dbReference type="Proteomes" id="UP000076078">
    <property type="component" value="Unassembled WGS sequence"/>
</dbReference>
<evidence type="ECO:0000313" key="1">
    <source>
        <dbReference type="EMBL" id="KYQ89988.1"/>
    </source>
</evidence>
<dbReference type="EMBL" id="LODT01000037">
    <property type="protein sequence ID" value="KYQ89988.1"/>
    <property type="molecule type" value="Genomic_DNA"/>
</dbReference>
<sequence length="555" mass="64750">MVVILKLRLISKEFTATIIPLIDWDEIEIKTENDMEILNKLFNPKPKLDSIYLSCLDEKIVTKYPSWIIYLSETQPNIELTYPITAYQLINKDRLKSLIWDYDINNNIINYSSNSLKKLIYFVREPGIITDLSDITMNFLNLVKLEISSKRIIIQNVNSLGQLEHLKIVSFVSVTCNIGSFIELLERKECTIETIRFQKSRFTQAMDREVPDFNVLVNQQEHYDNILDALSRNSYLKTLSVYNFSLPVPFSKQNLIQFLNGNKTLTNLRIAPCQIIVDDSLIYQPITNTTLKFFDHMFYNDILGQILLNEWIGPSALVNPYYSPTNNIPLISKGNHPNINFYYYDGSKDNLNNLIDILKSIYKGIDHVYLNIEDNNMVAKVIETLKEYLPSNNEISVITIKNGLEIAKYIIQLNHPSVKVLIVDLFNPIDQDIAINLLKSFCTNNNHIQNFSPRFELNSLNLAEFIDTITEIIENNHNIYFIELFLYIPKDSIIDTTNLNHSYERFEKAISKFYHYLYFINIVIFRIVQEQKDVDLLIPFENILSKYSILSNIEY</sequence>
<accession>A0A151Z7T1</accession>
<proteinExistence type="predicted"/>
<organism evidence="1 2">
    <name type="scientific">Tieghemostelium lacteum</name>
    <name type="common">Slime mold</name>
    <name type="synonym">Dictyostelium lacteum</name>
    <dbReference type="NCBI Taxonomy" id="361077"/>
    <lineage>
        <taxon>Eukaryota</taxon>
        <taxon>Amoebozoa</taxon>
        <taxon>Evosea</taxon>
        <taxon>Eumycetozoa</taxon>
        <taxon>Dictyostelia</taxon>
        <taxon>Dictyosteliales</taxon>
        <taxon>Raperosteliaceae</taxon>
        <taxon>Tieghemostelium</taxon>
    </lineage>
</organism>
<dbReference type="InParanoid" id="A0A151Z7T1"/>
<name>A0A151Z7T1_TIELA</name>
<dbReference type="AlphaFoldDB" id="A0A151Z7T1"/>
<comment type="caution">
    <text evidence="1">The sequence shown here is derived from an EMBL/GenBank/DDBJ whole genome shotgun (WGS) entry which is preliminary data.</text>
</comment>
<reference evidence="1 2" key="1">
    <citation type="submission" date="2015-12" db="EMBL/GenBank/DDBJ databases">
        <title>Dictyostelia acquired genes for synthesis and detection of signals that induce cell-type specialization by lateral gene transfer from prokaryotes.</title>
        <authorList>
            <person name="Gloeckner G."/>
            <person name="Schaap P."/>
        </authorList>
    </citation>
    <scope>NUCLEOTIDE SEQUENCE [LARGE SCALE GENOMIC DNA]</scope>
    <source>
        <strain evidence="1 2">TK</strain>
    </source>
</reference>
<evidence type="ECO:0000313" key="2">
    <source>
        <dbReference type="Proteomes" id="UP000076078"/>
    </source>
</evidence>